<comment type="caution">
    <text evidence="6">The sequence shown here is derived from an EMBL/GenBank/DDBJ whole genome shotgun (WGS) entry which is preliminary data.</text>
</comment>
<dbReference type="AlphaFoldDB" id="A0A2U1P6U6"/>
<evidence type="ECO:0000259" key="5">
    <source>
        <dbReference type="SMART" id="SM00836"/>
    </source>
</evidence>
<feature type="compositionally biased region" description="Low complexity" evidence="4">
    <location>
        <begin position="276"/>
        <end position="292"/>
    </location>
</feature>
<dbReference type="GO" id="GO:0005524">
    <property type="term" value="F:ATP binding"/>
    <property type="evidence" value="ECO:0007669"/>
    <property type="project" value="InterPro"/>
</dbReference>
<organism evidence="6 7">
    <name type="scientific">Artemisia annua</name>
    <name type="common">Sweet wormwood</name>
    <dbReference type="NCBI Taxonomy" id="35608"/>
    <lineage>
        <taxon>Eukaryota</taxon>
        <taxon>Viridiplantae</taxon>
        <taxon>Streptophyta</taxon>
        <taxon>Embryophyta</taxon>
        <taxon>Tracheophyta</taxon>
        <taxon>Spermatophyta</taxon>
        <taxon>Magnoliopsida</taxon>
        <taxon>eudicotyledons</taxon>
        <taxon>Gunneridae</taxon>
        <taxon>Pentapetalae</taxon>
        <taxon>asterids</taxon>
        <taxon>campanulids</taxon>
        <taxon>Asterales</taxon>
        <taxon>Asteraceae</taxon>
        <taxon>Asteroideae</taxon>
        <taxon>Anthemideae</taxon>
        <taxon>Artemisiinae</taxon>
        <taxon>Artemisia</taxon>
    </lineage>
</organism>
<dbReference type="GO" id="GO:0004814">
    <property type="term" value="F:arginine-tRNA ligase activity"/>
    <property type="evidence" value="ECO:0007669"/>
    <property type="project" value="UniProtKB-EC"/>
</dbReference>
<dbReference type="InterPro" id="IPR008909">
    <property type="entry name" value="DALR_anticod-bd"/>
</dbReference>
<feature type="compositionally biased region" description="Polar residues" evidence="4">
    <location>
        <begin position="293"/>
        <end position="308"/>
    </location>
</feature>
<dbReference type="Proteomes" id="UP000245207">
    <property type="component" value="Unassembled WGS sequence"/>
</dbReference>
<feature type="coiled-coil region" evidence="3">
    <location>
        <begin position="109"/>
        <end position="136"/>
    </location>
</feature>
<protein>
    <recommendedName>
        <fullName evidence="1">arginine--tRNA ligase</fullName>
        <ecNumber evidence="1">6.1.1.19</ecNumber>
    </recommendedName>
</protein>
<dbReference type="GO" id="GO:0006420">
    <property type="term" value="P:arginyl-tRNA aminoacylation"/>
    <property type="evidence" value="ECO:0007669"/>
    <property type="project" value="InterPro"/>
</dbReference>
<dbReference type="Gene3D" id="1.10.730.10">
    <property type="entry name" value="Isoleucyl-tRNA Synthetase, Domain 1"/>
    <property type="match status" value="1"/>
</dbReference>
<comment type="catalytic activity">
    <reaction evidence="2">
        <text>tRNA(Arg) + L-arginine + ATP = L-arginyl-tRNA(Arg) + AMP + diphosphate</text>
        <dbReference type="Rhea" id="RHEA:20301"/>
        <dbReference type="Rhea" id="RHEA-COMP:9658"/>
        <dbReference type="Rhea" id="RHEA-COMP:9673"/>
        <dbReference type="ChEBI" id="CHEBI:30616"/>
        <dbReference type="ChEBI" id="CHEBI:32682"/>
        <dbReference type="ChEBI" id="CHEBI:33019"/>
        <dbReference type="ChEBI" id="CHEBI:78442"/>
        <dbReference type="ChEBI" id="CHEBI:78513"/>
        <dbReference type="ChEBI" id="CHEBI:456215"/>
        <dbReference type="EC" id="6.1.1.19"/>
    </reaction>
</comment>
<proteinExistence type="predicted"/>
<dbReference type="PANTHER" id="PTHR11956">
    <property type="entry name" value="ARGINYL-TRNA SYNTHETASE"/>
    <property type="match status" value="1"/>
</dbReference>
<dbReference type="InterPro" id="IPR001278">
    <property type="entry name" value="Arg-tRNA-ligase"/>
</dbReference>
<evidence type="ECO:0000313" key="7">
    <source>
        <dbReference type="Proteomes" id="UP000245207"/>
    </source>
</evidence>
<dbReference type="SUPFAM" id="SSF47323">
    <property type="entry name" value="Anticodon-binding domain of a subclass of class I aminoacyl-tRNA synthetases"/>
    <property type="match status" value="1"/>
</dbReference>
<dbReference type="InterPro" id="IPR009080">
    <property type="entry name" value="tRNAsynth_Ia_anticodon-bd"/>
</dbReference>
<gene>
    <name evidence="6" type="ORF">CTI12_AA186250</name>
</gene>
<dbReference type="EMBL" id="PKPP01001584">
    <property type="protein sequence ID" value="PWA81483.1"/>
    <property type="molecule type" value="Genomic_DNA"/>
</dbReference>
<dbReference type="Pfam" id="PF16596">
    <property type="entry name" value="MFMR_assoc"/>
    <property type="match status" value="1"/>
</dbReference>
<feature type="region of interest" description="Disordered" evidence="4">
    <location>
        <begin position="225"/>
        <end position="330"/>
    </location>
</feature>
<dbReference type="Pfam" id="PF05746">
    <property type="entry name" value="DALR_1"/>
    <property type="match status" value="1"/>
</dbReference>
<evidence type="ECO:0000313" key="6">
    <source>
        <dbReference type="EMBL" id="PWA81483.1"/>
    </source>
</evidence>
<evidence type="ECO:0000256" key="4">
    <source>
        <dbReference type="SAM" id="MobiDB-lite"/>
    </source>
</evidence>
<reference evidence="6 7" key="1">
    <citation type="journal article" date="2018" name="Mol. Plant">
        <title>The genome of Artemisia annua provides insight into the evolution of Asteraceae family and artemisinin biosynthesis.</title>
        <authorList>
            <person name="Shen Q."/>
            <person name="Zhang L."/>
            <person name="Liao Z."/>
            <person name="Wang S."/>
            <person name="Yan T."/>
            <person name="Shi P."/>
            <person name="Liu M."/>
            <person name="Fu X."/>
            <person name="Pan Q."/>
            <person name="Wang Y."/>
            <person name="Lv Z."/>
            <person name="Lu X."/>
            <person name="Zhang F."/>
            <person name="Jiang W."/>
            <person name="Ma Y."/>
            <person name="Chen M."/>
            <person name="Hao X."/>
            <person name="Li L."/>
            <person name="Tang Y."/>
            <person name="Lv G."/>
            <person name="Zhou Y."/>
            <person name="Sun X."/>
            <person name="Brodelius P.E."/>
            <person name="Rose J.K.C."/>
            <person name="Tang K."/>
        </authorList>
    </citation>
    <scope>NUCLEOTIDE SEQUENCE [LARGE SCALE GENOMIC DNA]</scope>
    <source>
        <strain evidence="7">cv. Huhao1</strain>
        <tissue evidence="6">Leaf</tissue>
    </source>
</reference>
<dbReference type="EC" id="6.1.1.19" evidence="1"/>
<dbReference type="SMART" id="SM00836">
    <property type="entry name" value="DALR_1"/>
    <property type="match status" value="1"/>
</dbReference>
<keyword evidence="7" id="KW-1185">Reference proteome</keyword>
<sequence>MDLVIREEDKRWIFKDEVAMVFEDSIKASFPELDEEEEADIDFCPKHVPDDYVCKNVLSIWAQIRNSRKLRKRYPRIYQPRCIGKAIRKYLVKSASYMIKQSSVRDVGRAEIRTIIKNSREDNDELKKASEFILENDEECGKAEERTLELHLLEFSGALEESCLCVLPHMMCEYLYQLSKKFTSYYLSVCKVGSIAKTSTLLLCEATAVVMEKCFHLLGITPGNTTGNTEVDGKSPDGKEKLPIKRSKGSLGSLNMITGKKNEQNKAAANGGYPKSAESGSEGSDGNSENGSQMKSGSRQDSIEATSEGSQNGNSANGGPNAPVNQTVSGPATNLNIAMEYWNGANSPNMPAMHGKVASGSVAGGMAPGARESQIWLQRSKNLMVGNYTFPWFLVSNGLQWGCIIHFSSQATYWWTSGSYILNLSDSIAANLGYCYGQRKLLFRRGEENEGVWVNVWVKELSMLLRSQLSAKQPMDVNAPVAIEVATGKQEARYFEDRCIIPSSVSVAREQPRNSRFEMLSFCPSITPTSVVEKGRLFGFIAISDKYGILSDGASHLCNPDFGYVSFFDLDWRHPVNMRSCGIINLGNPNSQHSVPFSSSIEIRMELYVTTKMREACFELCSHRATIELSDFWKTKSDSMCAYLDVKGEGGSTQLHYLLLKDAIDTVLKVRFRTKKIHGHKVSGYIYAYYGSEFQYGCADIDKALYTITLCQPDYPILLKDGCEICLTKSMIAVPKNGSLIIVAYLLEGESRQVLFDDFFEFILPTKGNDTKGSCEGYINGIEGEDCSLVLELGWKYQA</sequence>
<dbReference type="OrthoDB" id="1602268at2759"/>
<accession>A0A2U1P6U6</accession>
<feature type="compositionally biased region" description="Low complexity" evidence="4">
    <location>
        <begin position="309"/>
        <end position="323"/>
    </location>
</feature>
<feature type="domain" description="DALR anticodon binding" evidence="5">
    <location>
        <begin position="112"/>
        <end position="222"/>
    </location>
</feature>
<dbReference type="PANTHER" id="PTHR11956:SF5">
    <property type="entry name" value="ARGININE--TRNA LIGASE, CYTOPLASMIC"/>
    <property type="match status" value="1"/>
</dbReference>
<evidence type="ECO:0000256" key="3">
    <source>
        <dbReference type="SAM" id="Coils"/>
    </source>
</evidence>
<evidence type="ECO:0000256" key="1">
    <source>
        <dbReference type="ARBA" id="ARBA00012837"/>
    </source>
</evidence>
<feature type="compositionally biased region" description="Basic and acidic residues" evidence="4">
    <location>
        <begin position="231"/>
        <end position="243"/>
    </location>
</feature>
<keyword evidence="3" id="KW-0175">Coiled coil</keyword>
<evidence type="ECO:0000256" key="2">
    <source>
        <dbReference type="ARBA" id="ARBA00049339"/>
    </source>
</evidence>
<name>A0A2U1P6U6_ARTAN</name>